<proteinExistence type="predicted"/>
<dbReference type="InterPro" id="IPR001789">
    <property type="entry name" value="Sig_transdc_resp-reg_receiver"/>
</dbReference>
<dbReference type="AlphaFoldDB" id="A0A5D0RKH6"/>
<dbReference type="CDD" id="cd01949">
    <property type="entry name" value="GGDEF"/>
    <property type="match status" value="1"/>
</dbReference>
<dbReference type="FunFam" id="3.30.70.270:FF:000001">
    <property type="entry name" value="Diguanylate cyclase domain protein"/>
    <property type="match status" value="1"/>
</dbReference>
<dbReference type="InterPro" id="IPR043128">
    <property type="entry name" value="Rev_trsase/Diguanyl_cyclase"/>
</dbReference>
<reference evidence="6 7" key="1">
    <citation type="submission" date="2019-08" db="EMBL/GenBank/DDBJ databases">
        <title>Identification of a novel species of the genus Boseongicola.</title>
        <authorList>
            <person name="Zhang X.-Q."/>
        </authorList>
    </citation>
    <scope>NUCLEOTIDE SEQUENCE [LARGE SCALE GENOMIC DNA]</scope>
    <source>
        <strain evidence="6 7">HY14</strain>
    </source>
</reference>
<dbReference type="InterPro" id="IPR000160">
    <property type="entry name" value="GGDEF_dom"/>
</dbReference>
<organism evidence="6 7">
    <name type="scientific">Maritimibacter fusiformis</name>
    <dbReference type="NCBI Taxonomy" id="2603819"/>
    <lineage>
        <taxon>Bacteria</taxon>
        <taxon>Pseudomonadati</taxon>
        <taxon>Pseudomonadota</taxon>
        <taxon>Alphaproteobacteria</taxon>
        <taxon>Rhodobacterales</taxon>
        <taxon>Roseobacteraceae</taxon>
        <taxon>Maritimibacter</taxon>
    </lineage>
</organism>
<dbReference type="InterPro" id="IPR011006">
    <property type="entry name" value="CheY-like_superfamily"/>
</dbReference>
<feature type="domain" description="Response regulatory" evidence="4">
    <location>
        <begin position="4"/>
        <end position="115"/>
    </location>
</feature>
<dbReference type="PROSITE" id="PS50110">
    <property type="entry name" value="RESPONSE_REGULATORY"/>
    <property type="match status" value="2"/>
</dbReference>
<dbReference type="Proteomes" id="UP000322080">
    <property type="component" value="Unassembled WGS sequence"/>
</dbReference>
<gene>
    <name evidence="6" type="ORF">FVF75_11305</name>
</gene>
<dbReference type="GO" id="GO:0000160">
    <property type="term" value="P:phosphorelay signal transduction system"/>
    <property type="evidence" value="ECO:0007669"/>
    <property type="project" value="InterPro"/>
</dbReference>
<feature type="domain" description="Response regulatory" evidence="4">
    <location>
        <begin position="148"/>
        <end position="265"/>
    </location>
</feature>
<dbReference type="SMART" id="SM00448">
    <property type="entry name" value="REC"/>
    <property type="match status" value="1"/>
</dbReference>
<dbReference type="Pfam" id="PF00990">
    <property type="entry name" value="GGDEF"/>
    <property type="match status" value="1"/>
</dbReference>
<evidence type="ECO:0000313" key="6">
    <source>
        <dbReference type="EMBL" id="TYB81024.1"/>
    </source>
</evidence>
<dbReference type="EC" id="2.7.7.65" evidence="1"/>
<name>A0A5D0RKH6_9RHOB</name>
<evidence type="ECO:0000256" key="1">
    <source>
        <dbReference type="ARBA" id="ARBA00012528"/>
    </source>
</evidence>
<dbReference type="SUPFAM" id="SSF55073">
    <property type="entry name" value="Nucleotide cyclase"/>
    <property type="match status" value="1"/>
</dbReference>
<dbReference type="Gene3D" id="3.30.70.270">
    <property type="match status" value="1"/>
</dbReference>
<evidence type="ECO:0000256" key="3">
    <source>
        <dbReference type="PROSITE-ProRule" id="PRU00169"/>
    </source>
</evidence>
<dbReference type="SMART" id="SM00267">
    <property type="entry name" value="GGDEF"/>
    <property type="match status" value="1"/>
</dbReference>
<dbReference type="InterPro" id="IPR050469">
    <property type="entry name" value="Diguanylate_Cyclase"/>
</dbReference>
<sequence length="456" mass="48264">MAGRILIADDTATGRIRLKVDLGEARYDTLIAPAPGAVVAMAREARPDLVLLGAGSLTHCAALKSDPATRAIPVIVLEGAPCAATRRAALRAGADEVLTKPYAAPGLLAVVRALLRRRATHEDLARRHDSAAGLGFAEPRPGFLRPGRVTLVAPTPATGLAWMRGLRAVLDHDVTCRTRGEVLGATSEVAPDAVVIAADLDAPGAGLRLISDLRSRGATRRAAIVVIDTADDPATLPMALDIGADAVIGGNFDAEELALRLEVLIDEKRRADALRDGLEARLNLALIDPLTGLYNRRYAETQMNRIAEEARASGQPFALMLLDLDRFKRVNDCYGHMTGDAVLAETARRLRANVREVDLLARYGGEEFVIAMPATDLASARIAADRLRRVIAERPFRTGQGHGPIPVTMSIGVQVCAGPDGTGEALGAMMREADAALYSSKAAGRNLVTFAQGKAA</sequence>
<dbReference type="InterPro" id="IPR029787">
    <property type="entry name" value="Nucleotide_cyclase"/>
</dbReference>
<dbReference type="GO" id="GO:0052621">
    <property type="term" value="F:diguanylate cyclase activity"/>
    <property type="evidence" value="ECO:0007669"/>
    <property type="project" value="UniProtKB-EC"/>
</dbReference>
<dbReference type="SUPFAM" id="SSF52172">
    <property type="entry name" value="CheY-like"/>
    <property type="match status" value="2"/>
</dbReference>
<keyword evidence="7" id="KW-1185">Reference proteome</keyword>
<dbReference type="PANTHER" id="PTHR45138:SF9">
    <property type="entry name" value="DIGUANYLATE CYCLASE DGCM-RELATED"/>
    <property type="match status" value="1"/>
</dbReference>
<dbReference type="NCBIfam" id="TIGR00254">
    <property type="entry name" value="GGDEF"/>
    <property type="match status" value="1"/>
</dbReference>
<dbReference type="RefSeq" id="WP_148378087.1">
    <property type="nucleotide sequence ID" value="NZ_VSIY01000009.1"/>
</dbReference>
<comment type="caution">
    <text evidence="6">The sequence shown here is derived from an EMBL/GenBank/DDBJ whole genome shotgun (WGS) entry which is preliminary data.</text>
</comment>
<protein>
    <recommendedName>
        <fullName evidence="1">diguanylate cyclase</fullName>
        <ecNumber evidence="1">2.7.7.65</ecNumber>
    </recommendedName>
</protein>
<feature type="domain" description="GGDEF" evidence="5">
    <location>
        <begin position="315"/>
        <end position="453"/>
    </location>
</feature>
<dbReference type="EMBL" id="VSIY01000009">
    <property type="protein sequence ID" value="TYB81024.1"/>
    <property type="molecule type" value="Genomic_DNA"/>
</dbReference>
<dbReference type="GO" id="GO:0043709">
    <property type="term" value="P:cell adhesion involved in single-species biofilm formation"/>
    <property type="evidence" value="ECO:0007669"/>
    <property type="project" value="TreeGrafter"/>
</dbReference>
<evidence type="ECO:0000259" key="4">
    <source>
        <dbReference type="PROSITE" id="PS50110"/>
    </source>
</evidence>
<evidence type="ECO:0000256" key="2">
    <source>
        <dbReference type="ARBA" id="ARBA00034247"/>
    </source>
</evidence>
<dbReference type="GO" id="GO:1902201">
    <property type="term" value="P:negative regulation of bacterial-type flagellum-dependent cell motility"/>
    <property type="evidence" value="ECO:0007669"/>
    <property type="project" value="TreeGrafter"/>
</dbReference>
<evidence type="ECO:0000313" key="7">
    <source>
        <dbReference type="Proteomes" id="UP000322080"/>
    </source>
</evidence>
<comment type="caution">
    <text evidence="3">Lacks conserved residue(s) required for the propagation of feature annotation.</text>
</comment>
<dbReference type="GO" id="GO:0005886">
    <property type="term" value="C:plasma membrane"/>
    <property type="evidence" value="ECO:0007669"/>
    <property type="project" value="TreeGrafter"/>
</dbReference>
<dbReference type="PANTHER" id="PTHR45138">
    <property type="entry name" value="REGULATORY COMPONENTS OF SENSORY TRANSDUCTION SYSTEM"/>
    <property type="match status" value="1"/>
</dbReference>
<evidence type="ECO:0000259" key="5">
    <source>
        <dbReference type="PROSITE" id="PS50887"/>
    </source>
</evidence>
<accession>A0A5D0RKH6</accession>
<dbReference type="PROSITE" id="PS50887">
    <property type="entry name" value="GGDEF"/>
    <property type="match status" value="1"/>
</dbReference>
<comment type="catalytic activity">
    <reaction evidence="2">
        <text>2 GTP = 3',3'-c-di-GMP + 2 diphosphate</text>
        <dbReference type="Rhea" id="RHEA:24898"/>
        <dbReference type="ChEBI" id="CHEBI:33019"/>
        <dbReference type="ChEBI" id="CHEBI:37565"/>
        <dbReference type="ChEBI" id="CHEBI:58805"/>
        <dbReference type="EC" id="2.7.7.65"/>
    </reaction>
</comment>
<dbReference type="Gene3D" id="3.40.50.2300">
    <property type="match status" value="1"/>
</dbReference>